<name>A0A972JET0_9FLAO</name>
<dbReference type="AlphaFoldDB" id="A0A972JET0"/>
<organism evidence="1 2">
    <name type="scientific">Flavobacterium silvaticum</name>
    <dbReference type="NCBI Taxonomy" id="1852020"/>
    <lineage>
        <taxon>Bacteria</taxon>
        <taxon>Pseudomonadati</taxon>
        <taxon>Bacteroidota</taxon>
        <taxon>Flavobacteriia</taxon>
        <taxon>Flavobacteriales</taxon>
        <taxon>Flavobacteriaceae</taxon>
        <taxon>Flavobacterium</taxon>
    </lineage>
</organism>
<feature type="non-terminal residue" evidence="1">
    <location>
        <position position="1"/>
    </location>
</feature>
<accession>A0A972JET0</accession>
<evidence type="ECO:0000313" key="2">
    <source>
        <dbReference type="Proteomes" id="UP000712080"/>
    </source>
</evidence>
<dbReference type="Proteomes" id="UP000712080">
    <property type="component" value="Unassembled WGS sequence"/>
</dbReference>
<reference evidence="1" key="1">
    <citation type="submission" date="2020-02" db="EMBL/GenBank/DDBJ databases">
        <title>Flavobacterium sp. genome.</title>
        <authorList>
            <person name="Jung H.S."/>
            <person name="Baek J.H."/>
            <person name="Jeon C.O."/>
        </authorList>
    </citation>
    <scope>NUCLEOTIDE SEQUENCE</scope>
    <source>
        <strain evidence="1">SE-s28</strain>
    </source>
</reference>
<sequence length="46" mass="5154">GKLLEERSFGASRIELAQFGEKYPSGVYNIVLTQGSNVKTLRVIKR</sequence>
<protein>
    <recommendedName>
        <fullName evidence="3">T9SS type A sorting domain-containing protein</fullName>
    </recommendedName>
</protein>
<dbReference type="EMBL" id="JAAMPU010000086">
    <property type="protein sequence ID" value="NMH26501.1"/>
    <property type="molecule type" value="Genomic_DNA"/>
</dbReference>
<comment type="caution">
    <text evidence="1">The sequence shown here is derived from an EMBL/GenBank/DDBJ whole genome shotgun (WGS) entry which is preliminary data.</text>
</comment>
<proteinExistence type="predicted"/>
<evidence type="ECO:0000313" key="1">
    <source>
        <dbReference type="EMBL" id="NMH26501.1"/>
    </source>
</evidence>
<keyword evidence="2" id="KW-1185">Reference proteome</keyword>
<gene>
    <name evidence="1" type="ORF">G6047_00520</name>
</gene>
<evidence type="ECO:0008006" key="3">
    <source>
        <dbReference type="Google" id="ProtNLM"/>
    </source>
</evidence>